<evidence type="ECO:0000259" key="7">
    <source>
        <dbReference type="Pfam" id="PF07669"/>
    </source>
</evidence>
<feature type="domain" description="Type II methyltransferase M.TaqI-like" evidence="7">
    <location>
        <begin position="419"/>
        <end position="613"/>
    </location>
</feature>
<dbReference type="PRINTS" id="PR00507">
    <property type="entry name" value="N12N6MTFRASE"/>
</dbReference>
<evidence type="ECO:0000313" key="8">
    <source>
        <dbReference type="EMBL" id="TRL28960.1"/>
    </source>
</evidence>
<evidence type="ECO:0000313" key="9">
    <source>
        <dbReference type="Proteomes" id="UP000316781"/>
    </source>
</evidence>
<dbReference type="SUPFAM" id="SSF53335">
    <property type="entry name" value="S-adenosyl-L-methionine-dependent methyltransferases"/>
    <property type="match status" value="1"/>
</dbReference>
<dbReference type="InterPro" id="IPR029063">
    <property type="entry name" value="SAM-dependent_MTases_sf"/>
</dbReference>
<organism evidence="8 9">
    <name type="scientific">Methylosinus sporium</name>
    <dbReference type="NCBI Taxonomy" id="428"/>
    <lineage>
        <taxon>Bacteria</taxon>
        <taxon>Pseudomonadati</taxon>
        <taxon>Pseudomonadota</taxon>
        <taxon>Alphaproteobacteria</taxon>
        <taxon>Hyphomicrobiales</taxon>
        <taxon>Methylocystaceae</taxon>
        <taxon>Methylosinus</taxon>
    </lineage>
</organism>
<evidence type="ECO:0000256" key="4">
    <source>
        <dbReference type="ARBA" id="ARBA00022679"/>
    </source>
</evidence>
<evidence type="ECO:0000256" key="5">
    <source>
        <dbReference type="ARBA" id="ARBA00022691"/>
    </source>
</evidence>
<protein>
    <recommendedName>
        <fullName evidence="2">site-specific DNA-methyltransferase (adenine-specific)</fullName>
        <ecNumber evidence="2">2.1.1.72</ecNumber>
    </recommendedName>
</protein>
<accession>A0A549SH54</accession>
<dbReference type="GO" id="GO:0006304">
    <property type="term" value="P:DNA modification"/>
    <property type="evidence" value="ECO:0007669"/>
    <property type="project" value="InterPro"/>
</dbReference>
<keyword evidence="5" id="KW-0949">S-adenosyl-L-methionine</keyword>
<name>A0A549SH54_METSR</name>
<sequence length="1099" mass="126177">MNPMNTEDTPVDLLAAAYEHLEFNQGALLPAAIEPHASMLHDWVEKGDWQTLAAQVGAEKVFFVGCEPVVVFARTVETDPAALRALYERLWCMSRPQLLFLACPAELLVLDLTKAPPKPDESISDHSRLIAVARSVSEVQAKLSEYHRERIETGALFGEERFSNSLNRSDRALIRDLKTVRRQLAAITTQRGFKKPTLRDLHSLIGRAIFIRYLEDREILIPAYFESVAVRRKEWVRLLAQAPTAPTIEPRLAENRFLRVLQNKDFAYALFDQLAIDFNGDTFPIDDGERERIQQDHLDQLRGFLLGNPTGQQELFFFAYRFDVIPIELISTIYEEFYNEREGKDRNKGSHYTPPALVEFVLAQTLTPDVLARRPRVIDPACGSGIFLVEAFRRIVRNLCADQAGRRVSRPQLRKILREQIAGMDINEEAVRVAAFSLYLAFLHYQSPREINAERRLPYLKWVAESERKKREKKNPDAQFLDILLAANSFDVMLGRYPDEVTKRFGPASASVVVGNPPWGYPQKEDEEGRKAMTATVTWCQAKDGRPVGDKELSQAFIHLTLALLRPGGKAGLLVSSGVFFKHHDTSRQFRRVWLESATLKHVVNFAHVRHIFFSGAQREAQGISPFVSVVFEKTKPNLKRNDTRFPYWSAKRSAVVANTQAVVLSRGDMHWLSQRDCLENEKLWKIYWWGGHRDEMLIRKLDVLPKLGTLSQYFPGMEVLSGRGFQEANRKFNADWLQNYKELRPQALYRYGPTDTRQLQRVPPKVERRGVEEVYTGRRLLVGRGIKGDGYITSRFETKTYCFRNSIQAVRLKGLEAWQEAVITAVFWSSLARYYYFTTIGSWGFWHDEIHLEHVQDMPISFPENPELRERIVQIVTQLQALDIGPEDFPLGSVQARVQLPELEQQLDNAVFDLYKLSPGERDLIREMCDMGLDLFYQKEKSDALRAVVRPKDDVGTIANLTQAHDGLPSYLRTFVKIWNAELDTDSEFHWRVLSPPSGAPLIAVSFTAHYKDDAVSQLSDDQEQAWREVLAILDRESLSPIERSRIFIDSFFRYVSDSEILFIKRNERRFWTRTTAREDAESALTFLMNSPSPADVA</sequence>
<comment type="similarity">
    <text evidence="1">Belongs to the N(4)/N(6)-methyltransferase family.</text>
</comment>
<dbReference type="PANTHER" id="PTHR33841">
    <property type="entry name" value="DNA METHYLTRANSFERASE YEEA-RELATED"/>
    <property type="match status" value="1"/>
</dbReference>
<dbReference type="Proteomes" id="UP000316781">
    <property type="component" value="Unassembled WGS sequence"/>
</dbReference>
<dbReference type="GO" id="GO:0009007">
    <property type="term" value="F:site-specific DNA-methyltransferase (adenine-specific) activity"/>
    <property type="evidence" value="ECO:0007669"/>
    <property type="project" value="UniProtKB-EC"/>
</dbReference>
<evidence type="ECO:0000256" key="6">
    <source>
        <dbReference type="ARBA" id="ARBA00047942"/>
    </source>
</evidence>
<keyword evidence="4 8" id="KW-0808">Transferase</keyword>
<dbReference type="InterPro" id="IPR011639">
    <property type="entry name" value="MethylTrfase_TaqI-like_dom"/>
</dbReference>
<evidence type="ECO:0000256" key="1">
    <source>
        <dbReference type="ARBA" id="ARBA00006594"/>
    </source>
</evidence>
<gene>
    <name evidence="8" type="ORF">FM996_17940</name>
</gene>
<dbReference type="Gene3D" id="3.40.50.150">
    <property type="entry name" value="Vaccinia Virus protein VP39"/>
    <property type="match status" value="1"/>
</dbReference>
<dbReference type="PANTHER" id="PTHR33841:SF5">
    <property type="entry name" value="DNA METHYLASE (MODIFICATION METHYLASE) (METHYLTRANSFERASE)-RELATED"/>
    <property type="match status" value="1"/>
</dbReference>
<comment type="catalytic activity">
    <reaction evidence="6">
        <text>a 2'-deoxyadenosine in DNA + S-adenosyl-L-methionine = an N(6)-methyl-2'-deoxyadenosine in DNA + S-adenosyl-L-homocysteine + H(+)</text>
        <dbReference type="Rhea" id="RHEA:15197"/>
        <dbReference type="Rhea" id="RHEA-COMP:12418"/>
        <dbReference type="Rhea" id="RHEA-COMP:12419"/>
        <dbReference type="ChEBI" id="CHEBI:15378"/>
        <dbReference type="ChEBI" id="CHEBI:57856"/>
        <dbReference type="ChEBI" id="CHEBI:59789"/>
        <dbReference type="ChEBI" id="CHEBI:90615"/>
        <dbReference type="ChEBI" id="CHEBI:90616"/>
        <dbReference type="EC" id="2.1.1.72"/>
    </reaction>
</comment>
<dbReference type="InterPro" id="IPR050953">
    <property type="entry name" value="N4_N6_ade-DNA_methylase"/>
</dbReference>
<evidence type="ECO:0000256" key="3">
    <source>
        <dbReference type="ARBA" id="ARBA00022603"/>
    </source>
</evidence>
<dbReference type="Pfam" id="PF07669">
    <property type="entry name" value="Eco57I"/>
    <property type="match status" value="1"/>
</dbReference>
<reference evidence="8 9" key="1">
    <citation type="submission" date="2019-07" db="EMBL/GenBank/DDBJ databases">
        <title>Ln-dependent methylotrophs.</title>
        <authorList>
            <person name="Tani A."/>
        </authorList>
    </citation>
    <scope>NUCLEOTIDE SEQUENCE [LARGE SCALE GENOMIC DNA]</scope>
    <source>
        <strain evidence="8 9">SM89A</strain>
    </source>
</reference>
<evidence type="ECO:0000256" key="2">
    <source>
        <dbReference type="ARBA" id="ARBA00011900"/>
    </source>
</evidence>
<dbReference type="AlphaFoldDB" id="A0A549SH54"/>
<proteinExistence type="inferred from homology"/>
<comment type="caution">
    <text evidence="8">The sequence shown here is derived from an EMBL/GenBank/DDBJ whole genome shotgun (WGS) entry which is preliminary data.</text>
</comment>
<dbReference type="EMBL" id="VJMF01000078">
    <property type="protein sequence ID" value="TRL28960.1"/>
    <property type="molecule type" value="Genomic_DNA"/>
</dbReference>
<keyword evidence="3 8" id="KW-0489">Methyltransferase</keyword>
<dbReference type="EC" id="2.1.1.72" evidence="2"/>
<dbReference type="GO" id="GO:0032259">
    <property type="term" value="P:methylation"/>
    <property type="evidence" value="ECO:0007669"/>
    <property type="project" value="UniProtKB-KW"/>
</dbReference>